<evidence type="ECO:0000313" key="2">
    <source>
        <dbReference type="EMBL" id="MCC3804019.1"/>
    </source>
</evidence>
<dbReference type="AlphaFoldDB" id="A0A9Q3UB80"/>
<organism evidence="2 3">
    <name type="scientific">Vibrio parahaemolyticus</name>
    <dbReference type="NCBI Taxonomy" id="670"/>
    <lineage>
        <taxon>Bacteria</taxon>
        <taxon>Pseudomonadati</taxon>
        <taxon>Pseudomonadota</taxon>
        <taxon>Gammaproteobacteria</taxon>
        <taxon>Vibrionales</taxon>
        <taxon>Vibrionaceae</taxon>
        <taxon>Vibrio</taxon>
    </lineage>
</organism>
<feature type="region of interest" description="Disordered" evidence="1">
    <location>
        <begin position="30"/>
        <end position="58"/>
    </location>
</feature>
<evidence type="ECO:0008006" key="4">
    <source>
        <dbReference type="Google" id="ProtNLM"/>
    </source>
</evidence>
<evidence type="ECO:0000313" key="3">
    <source>
        <dbReference type="Proteomes" id="UP000726777"/>
    </source>
</evidence>
<dbReference type="GO" id="GO:0003676">
    <property type="term" value="F:nucleic acid binding"/>
    <property type="evidence" value="ECO:0007669"/>
    <property type="project" value="InterPro"/>
</dbReference>
<reference evidence="2" key="1">
    <citation type="submission" date="2020-09" db="EMBL/GenBank/DDBJ databases">
        <title>Genome sequence of Vibrio parahaemolyticus isolates.</title>
        <authorList>
            <person name="Hammerl J.A."/>
            <person name="Strauch E."/>
        </authorList>
    </citation>
    <scope>NUCLEOTIDE SEQUENCE</scope>
    <source>
        <strain evidence="2">17-VB00146</strain>
    </source>
</reference>
<gene>
    <name evidence="2" type="ORF">IB292_03100</name>
</gene>
<dbReference type="Gene3D" id="3.40.1350.10">
    <property type="match status" value="1"/>
</dbReference>
<dbReference type="EMBL" id="JACVHL010000002">
    <property type="protein sequence ID" value="MCC3804019.1"/>
    <property type="molecule type" value="Genomic_DNA"/>
</dbReference>
<dbReference type="Proteomes" id="UP000726777">
    <property type="component" value="Unassembled WGS sequence"/>
</dbReference>
<proteinExistence type="predicted"/>
<name>A0A9Q3UB80_VIBPH</name>
<sequence length="240" mass="27655">MRLSEVNTAGIENGARLSAKDFQDLVKKGALQQHGVRSNHENSKPKEKKSRKSKNRKQHSGVELPWYCLYLKERCRLEADIQLLESDKEYYYQVSVMLYVSQTYPFLERLVHASPNGGNRSPTEGMRLKCAGALKGIPDIQFMVAKLGFHGLYIEMKKLPSDYGKDPEIALREVHLDQHLVREALLGQGYLAVVCYGVDEAISVIKAYMEEQEVPVHILRRWDRWDWRTLAKRDEHQKAA</sequence>
<evidence type="ECO:0000256" key="1">
    <source>
        <dbReference type="SAM" id="MobiDB-lite"/>
    </source>
</evidence>
<comment type="caution">
    <text evidence="2">The sequence shown here is derived from an EMBL/GenBank/DDBJ whole genome shotgun (WGS) entry which is preliminary data.</text>
</comment>
<dbReference type="RefSeq" id="WP_228085692.1">
    <property type="nucleotide sequence ID" value="NZ_JACVHL010000002.1"/>
</dbReference>
<dbReference type="InterPro" id="IPR011856">
    <property type="entry name" value="tRNA_endonuc-like_dom_sf"/>
</dbReference>
<feature type="compositionally biased region" description="Basic residues" evidence="1">
    <location>
        <begin position="46"/>
        <end position="58"/>
    </location>
</feature>
<accession>A0A9Q3UB80</accession>
<protein>
    <recommendedName>
        <fullName evidence="4">VRR-NUC domain-containing protein</fullName>
    </recommendedName>
</protein>